<feature type="non-terminal residue" evidence="1">
    <location>
        <position position="70"/>
    </location>
</feature>
<dbReference type="OMA" id="ACKKNFT"/>
<proteinExistence type="predicted"/>
<evidence type="ECO:0000313" key="2">
    <source>
        <dbReference type="Proteomes" id="UP000288216"/>
    </source>
</evidence>
<dbReference type="EMBL" id="BFAA01011901">
    <property type="protein sequence ID" value="GCB79013.1"/>
    <property type="molecule type" value="Genomic_DNA"/>
</dbReference>
<reference evidence="1 2" key="1">
    <citation type="journal article" date="2018" name="Nat. Ecol. Evol.">
        <title>Shark genomes provide insights into elasmobranch evolution and the origin of vertebrates.</title>
        <authorList>
            <person name="Hara Y"/>
            <person name="Yamaguchi K"/>
            <person name="Onimaru K"/>
            <person name="Kadota M"/>
            <person name="Koyanagi M"/>
            <person name="Keeley SD"/>
            <person name="Tatsumi K"/>
            <person name="Tanaka K"/>
            <person name="Motone F"/>
            <person name="Kageyama Y"/>
            <person name="Nozu R"/>
            <person name="Adachi N"/>
            <person name="Nishimura O"/>
            <person name="Nakagawa R"/>
            <person name="Tanegashima C"/>
            <person name="Kiyatake I"/>
            <person name="Matsumoto R"/>
            <person name="Murakumo K"/>
            <person name="Nishida K"/>
            <person name="Terakita A"/>
            <person name="Kuratani S"/>
            <person name="Sato K"/>
            <person name="Hyodo S Kuraku.S."/>
        </authorList>
    </citation>
    <scope>NUCLEOTIDE SEQUENCE [LARGE SCALE GENOMIC DNA]</scope>
</reference>
<dbReference type="AlphaFoldDB" id="A0A401Q139"/>
<protein>
    <submittedName>
        <fullName evidence="1">Uncharacterized protein</fullName>
    </submittedName>
</protein>
<comment type="caution">
    <text evidence="1">The sequence shown here is derived from an EMBL/GenBank/DDBJ whole genome shotgun (WGS) entry which is preliminary data.</text>
</comment>
<name>A0A401Q139_SCYTO</name>
<sequence length="70" mass="7838">MALTKGFRVFEKQKPGCCSVLLESRNRQDCLLFQAGAVAILSTEEKETVKSHYVKIMDAYGCLGVLRLRS</sequence>
<dbReference type="OrthoDB" id="1925875at2759"/>
<keyword evidence="2" id="KW-1185">Reference proteome</keyword>
<gene>
    <name evidence="1" type="ORF">scyTo_0017821</name>
</gene>
<dbReference type="Proteomes" id="UP000288216">
    <property type="component" value="Unassembled WGS sequence"/>
</dbReference>
<organism evidence="1 2">
    <name type="scientific">Scyliorhinus torazame</name>
    <name type="common">Cloudy catshark</name>
    <name type="synonym">Catulus torazame</name>
    <dbReference type="NCBI Taxonomy" id="75743"/>
    <lineage>
        <taxon>Eukaryota</taxon>
        <taxon>Metazoa</taxon>
        <taxon>Chordata</taxon>
        <taxon>Craniata</taxon>
        <taxon>Vertebrata</taxon>
        <taxon>Chondrichthyes</taxon>
        <taxon>Elasmobranchii</taxon>
        <taxon>Galeomorphii</taxon>
        <taxon>Galeoidea</taxon>
        <taxon>Carcharhiniformes</taxon>
        <taxon>Scyliorhinidae</taxon>
        <taxon>Scyliorhinus</taxon>
    </lineage>
</organism>
<dbReference type="STRING" id="75743.A0A401Q139"/>
<accession>A0A401Q139</accession>
<evidence type="ECO:0000313" key="1">
    <source>
        <dbReference type="EMBL" id="GCB79013.1"/>
    </source>
</evidence>